<keyword evidence="3" id="KW-1003">Cell membrane</keyword>
<dbReference type="PANTHER" id="PTHR43528:SF1">
    <property type="entry name" value="ALPHA-KETOGLUTARATE PERMEASE"/>
    <property type="match status" value="1"/>
</dbReference>
<keyword evidence="4 8" id="KW-0812">Transmembrane</keyword>
<evidence type="ECO:0000256" key="2">
    <source>
        <dbReference type="ARBA" id="ARBA00022448"/>
    </source>
</evidence>
<feature type="transmembrane region" description="Helical" evidence="8">
    <location>
        <begin position="138"/>
        <end position="158"/>
    </location>
</feature>
<keyword evidence="6 8" id="KW-1133">Transmembrane helix</keyword>
<evidence type="ECO:0000256" key="1">
    <source>
        <dbReference type="ARBA" id="ARBA00004651"/>
    </source>
</evidence>
<proteinExistence type="predicted"/>
<organism evidence="10 11">
    <name type="scientific">Allokutzneria multivorans</name>
    <dbReference type="NCBI Taxonomy" id="1142134"/>
    <lineage>
        <taxon>Bacteria</taxon>
        <taxon>Bacillati</taxon>
        <taxon>Actinomycetota</taxon>
        <taxon>Actinomycetes</taxon>
        <taxon>Pseudonocardiales</taxon>
        <taxon>Pseudonocardiaceae</taxon>
        <taxon>Allokutzneria</taxon>
    </lineage>
</organism>
<feature type="domain" description="Major facilitator superfamily (MFS) profile" evidence="9">
    <location>
        <begin position="64"/>
        <end position="470"/>
    </location>
</feature>
<evidence type="ECO:0000256" key="8">
    <source>
        <dbReference type="SAM" id="Phobius"/>
    </source>
</evidence>
<evidence type="ECO:0000313" key="11">
    <source>
        <dbReference type="Proteomes" id="UP001501747"/>
    </source>
</evidence>
<evidence type="ECO:0000256" key="7">
    <source>
        <dbReference type="ARBA" id="ARBA00023136"/>
    </source>
</evidence>
<feature type="transmembrane region" description="Helical" evidence="8">
    <location>
        <begin position="448"/>
        <end position="464"/>
    </location>
</feature>
<dbReference type="PANTHER" id="PTHR43528">
    <property type="entry name" value="ALPHA-KETOGLUTARATE PERMEASE"/>
    <property type="match status" value="1"/>
</dbReference>
<dbReference type="InterPro" id="IPR011701">
    <property type="entry name" value="MFS"/>
</dbReference>
<keyword evidence="5" id="KW-0769">Symport</keyword>
<evidence type="ECO:0000256" key="5">
    <source>
        <dbReference type="ARBA" id="ARBA00022847"/>
    </source>
</evidence>
<dbReference type="Gene3D" id="1.20.1250.20">
    <property type="entry name" value="MFS general substrate transporter like domains"/>
    <property type="match status" value="2"/>
</dbReference>
<keyword evidence="11" id="KW-1185">Reference proteome</keyword>
<feature type="transmembrane region" description="Helical" evidence="8">
    <location>
        <begin position="206"/>
        <end position="227"/>
    </location>
</feature>
<keyword evidence="7 8" id="KW-0472">Membrane</keyword>
<dbReference type="Proteomes" id="UP001501747">
    <property type="component" value="Unassembled WGS sequence"/>
</dbReference>
<dbReference type="Pfam" id="PF07690">
    <property type="entry name" value="MFS_1"/>
    <property type="match status" value="1"/>
</dbReference>
<reference evidence="11" key="1">
    <citation type="journal article" date="2019" name="Int. J. Syst. Evol. Microbiol.">
        <title>The Global Catalogue of Microorganisms (GCM) 10K type strain sequencing project: providing services to taxonomists for standard genome sequencing and annotation.</title>
        <authorList>
            <consortium name="The Broad Institute Genomics Platform"/>
            <consortium name="The Broad Institute Genome Sequencing Center for Infectious Disease"/>
            <person name="Wu L."/>
            <person name="Ma J."/>
        </authorList>
    </citation>
    <scope>NUCLEOTIDE SEQUENCE [LARGE SCALE GENOMIC DNA]</scope>
    <source>
        <strain evidence="11">JCM 17342</strain>
    </source>
</reference>
<feature type="transmembrane region" description="Helical" evidence="8">
    <location>
        <begin position="164"/>
        <end position="186"/>
    </location>
</feature>
<feature type="transmembrane region" description="Helical" evidence="8">
    <location>
        <begin position="325"/>
        <end position="344"/>
    </location>
</feature>
<feature type="transmembrane region" description="Helical" evidence="8">
    <location>
        <begin position="103"/>
        <end position="126"/>
    </location>
</feature>
<sequence length="483" mass="51058">MEPASLGGTAPSGYHPIVDGRPSHWLEAGVSERESAFNAGTSRYRVRGGTVSSEAAPPQNRRRGLVAASIGNGLEWFDWNAYAIFAVYFSTQFFPKGSDGVTATLSTLAVFAVGFFFRPLGGMLLAAFTDRHGRRAGLTLSVLLMAGGSLVIAVSPTYEQVGVLAPALLLLGRIAQGLSTGGEFAAASSYLAELAPPGKRGFYSSFIYVSNVLGTLAATLLATVLVAVMGKQGLIDGGWRIPFFIGALLGLYGLYLRRTLEETEAYLSGGRERKVTRPTLEVLRRYPLAALKVVGFTAGATIAYYTFAVYLPTYVKSAHKVDESAALWASTAAQLIMIAALPLFGALSDRIGRRPLLIGFAAGYVLLVVPLFSLLNSSAWSLFLSMTLGLLLFALYGAVAPTAMAELFPTEVRTAGIGLPYALTVALFGGTAPLVVEQLGAVGLAHLYPWYIAVLCLVSLVVFVRSRETKDVVLESAAAGSGS</sequence>
<gene>
    <name evidence="10" type="ORF">GCM10022247_28580</name>
</gene>
<dbReference type="InterPro" id="IPR020846">
    <property type="entry name" value="MFS_dom"/>
</dbReference>
<dbReference type="EMBL" id="BAABAL010000008">
    <property type="protein sequence ID" value="GAA4005465.1"/>
    <property type="molecule type" value="Genomic_DNA"/>
</dbReference>
<evidence type="ECO:0000256" key="3">
    <source>
        <dbReference type="ARBA" id="ARBA00022475"/>
    </source>
</evidence>
<feature type="transmembrane region" description="Helical" evidence="8">
    <location>
        <begin position="293"/>
        <end position="313"/>
    </location>
</feature>
<keyword evidence="2" id="KW-0813">Transport</keyword>
<evidence type="ECO:0000313" key="10">
    <source>
        <dbReference type="EMBL" id="GAA4005465.1"/>
    </source>
</evidence>
<accession>A0ABP7S203</accession>
<dbReference type="PROSITE" id="PS50850">
    <property type="entry name" value="MFS"/>
    <property type="match status" value="1"/>
</dbReference>
<evidence type="ECO:0000256" key="6">
    <source>
        <dbReference type="ARBA" id="ARBA00022989"/>
    </source>
</evidence>
<dbReference type="SUPFAM" id="SSF103473">
    <property type="entry name" value="MFS general substrate transporter"/>
    <property type="match status" value="1"/>
</dbReference>
<evidence type="ECO:0000259" key="9">
    <source>
        <dbReference type="PROSITE" id="PS50850"/>
    </source>
</evidence>
<evidence type="ECO:0000256" key="4">
    <source>
        <dbReference type="ARBA" id="ARBA00022692"/>
    </source>
</evidence>
<protein>
    <submittedName>
        <fullName evidence="10">MFS transporter</fullName>
    </submittedName>
</protein>
<feature type="transmembrane region" description="Helical" evidence="8">
    <location>
        <begin position="356"/>
        <end position="375"/>
    </location>
</feature>
<name>A0ABP7S203_9PSEU</name>
<comment type="caution">
    <text evidence="10">The sequence shown here is derived from an EMBL/GenBank/DDBJ whole genome shotgun (WGS) entry which is preliminary data.</text>
</comment>
<feature type="transmembrane region" description="Helical" evidence="8">
    <location>
        <begin position="417"/>
        <end position="436"/>
    </location>
</feature>
<feature type="transmembrane region" description="Helical" evidence="8">
    <location>
        <begin position="239"/>
        <end position="256"/>
    </location>
</feature>
<dbReference type="InterPro" id="IPR051084">
    <property type="entry name" value="H+-coupled_symporters"/>
</dbReference>
<dbReference type="InterPro" id="IPR036259">
    <property type="entry name" value="MFS_trans_sf"/>
</dbReference>
<feature type="transmembrane region" description="Helical" evidence="8">
    <location>
        <begin position="381"/>
        <end position="405"/>
    </location>
</feature>
<comment type="subcellular location">
    <subcellularLocation>
        <location evidence="1">Cell membrane</location>
        <topology evidence="1">Multi-pass membrane protein</topology>
    </subcellularLocation>
</comment>